<feature type="compositionally biased region" description="Polar residues" evidence="1">
    <location>
        <begin position="388"/>
        <end position="397"/>
    </location>
</feature>
<sequence>MPLLVKTFPKAHPTWQHCRSTLLIRCNSRASAKLFEDAAREEAEEQLEVAKRRPPPQSVSTHENWTGDESIQDAVLRMLVDKYKPLRSGHIRSADEKIKSSLTNLSPTSSMISEESDAFFAHSVPSSSSSTGASADHKPWLVTFKVPSHAAKIKFARLPPSPKPSPVSAPPPTISSIKQQKRAKQVARVTEAWESSLDYRIGRRSGQQHANPSSMKGWASLVEERIEKARIQGQFKVLSGRGKPLVREVEERNPFVAREEFLMNRIVQRNGAAPPWVEIQGEMESSLQSLRLMLRSSWIRRTVRMLTLTGDAAHIWTIEELKHHRDPEWEQRESAFHEQAITDLNSLIRKYNTVAPYVVRRPYTTRETELQLAIEGSAQHIYEKLQAKDSTQSQATGSSVEDTSDDPSTSSTGATGSALPKIRLRDVLRDLWQNMRMSR</sequence>
<evidence type="ECO:0000313" key="4">
    <source>
        <dbReference type="Proteomes" id="UP000076722"/>
    </source>
</evidence>
<reference evidence="3 4" key="1">
    <citation type="journal article" date="2016" name="Mol. Biol. Evol.">
        <title>Comparative Genomics of Early-Diverging Mushroom-Forming Fungi Provides Insights into the Origins of Lignocellulose Decay Capabilities.</title>
        <authorList>
            <person name="Nagy L.G."/>
            <person name="Riley R."/>
            <person name="Tritt A."/>
            <person name="Adam C."/>
            <person name="Daum C."/>
            <person name="Floudas D."/>
            <person name="Sun H."/>
            <person name="Yadav J.S."/>
            <person name="Pangilinan J."/>
            <person name="Larsson K.H."/>
            <person name="Matsuura K."/>
            <person name="Barry K."/>
            <person name="Labutti K."/>
            <person name="Kuo R."/>
            <person name="Ohm R.A."/>
            <person name="Bhattacharya S.S."/>
            <person name="Shirouzu T."/>
            <person name="Yoshinaga Y."/>
            <person name="Martin F.M."/>
            <person name="Grigoriev I.V."/>
            <person name="Hibbett D.S."/>
        </authorList>
    </citation>
    <scope>NUCLEOTIDE SEQUENCE [LARGE SCALE GENOMIC DNA]</scope>
    <source>
        <strain evidence="3 4">HHB9708</strain>
    </source>
</reference>
<feature type="region of interest" description="Disordered" evidence="1">
    <location>
        <begin position="156"/>
        <end position="179"/>
    </location>
</feature>
<accession>A0A164UA48</accession>
<dbReference type="PANTHER" id="PTHR39394:SF1">
    <property type="entry name" value="DNAJ HOMOLOGUE SUBFAMILY C MEMBER 28 CONSERVED DOMAIN-CONTAINING PROTEIN"/>
    <property type="match status" value="1"/>
</dbReference>
<feature type="region of interest" description="Disordered" evidence="1">
    <location>
        <begin position="47"/>
        <end position="66"/>
    </location>
</feature>
<dbReference type="Proteomes" id="UP000076722">
    <property type="component" value="Unassembled WGS sequence"/>
</dbReference>
<dbReference type="Pfam" id="PF09350">
    <property type="entry name" value="DJC28_CD"/>
    <property type="match status" value="1"/>
</dbReference>
<organism evidence="3 4">
    <name type="scientific">Sistotremastrum niveocremeum HHB9708</name>
    <dbReference type="NCBI Taxonomy" id="1314777"/>
    <lineage>
        <taxon>Eukaryota</taxon>
        <taxon>Fungi</taxon>
        <taxon>Dikarya</taxon>
        <taxon>Basidiomycota</taxon>
        <taxon>Agaricomycotina</taxon>
        <taxon>Agaricomycetes</taxon>
        <taxon>Sistotremastrales</taxon>
        <taxon>Sistotremastraceae</taxon>
        <taxon>Sertulicium</taxon>
        <taxon>Sertulicium niveocremeum</taxon>
    </lineage>
</organism>
<dbReference type="InterPro" id="IPR018961">
    <property type="entry name" value="DnaJ_homolog_subfam-C_membr-28"/>
</dbReference>
<protein>
    <recommendedName>
        <fullName evidence="2">DnaJ homologue subfamily C member 28 conserved domain-containing protein</fullName>
    </recommendedName>
</protein>
<dbReference type="OrthoDB" id="547796at2759"/>
<dbReference type="PANTHER" id="PTHR39394">
    <property type="entry name" value="YALI0E31793P"/>
    <property type="match status" value="1"/>
</dbReference>
<feature type="compositionally biased region" description="Low complexity" evidence="1">
    <location>
        <begin position="398"/>
        <end position="417"/>
    </location>
</feature>
<evidence type="ECO:0000313" key="3">
    <source>
        <dbReference type="EMBL" id="KZS93047.1"/>
    </source>
</evidence>
<evidence type="ECO:0000259" key="2">
    <source>
        <dbReference type="Pfam" id="PF09350"/>
    </source>
</evidence>
<gene>
    <name evidence="3" type="ORF">SISNIDRAFT_485985</name>
</gene>
<proteinExistence type="predicted"/>
<feature type="region of interest" description="Disordered" evidence="1">
    <location>
        <begin position="386"/>
        <end position="418"/>
    </location>
</feature>
<dbReference type="EMBL" id="KV419408">
    <property type="protein sequence ID" value="KZS93047.1"/>
    <property type="molecule type" value="Genomic_DNA"/>
</dbReference>
<keyword evidence="4" id="KW-1185">Reference proteome</keyword>
<feature type="domain" description="DnaJ homologue subfamily C member 28 conserved" evidence="2">
    <location>
        <begin position="221"/>
        <end position="291"/>
    </location>
</feature>
<dbReference type="AlphaFoldDB" id="A0A164UA48"/>
<evidence type="ECO:0000256" key="1">
    <source>
        <dbReference type="SAM" id="MobiDB-lite"/>
    </source>
</evidence>
<feature type="compositionally biased region" description="Pro residues" evidence="1">
    <location>
        <begin position="159"/>
        <end position="173"/>
    </location>
</feature>
<name>A0A164UA48_9AGAM</name>